<proteinExistence type="predicted"/>
<evidence type="ECO:0000256" key="1">
    <source>
        <dbReference type="SAM" id="Phobius"/>
    </source>
</evidence>
<keyword evidence="1" id="KW-0472">Membrane</keyword>
<keyword evidence="1" id="KW-0812">Transmembrane</keyword>
<feature type="transmembrane region" description="Helical" evidence="1">
    <location>
        <begin position="251"/>
        <end position="273"/>
    </location>
</feature>
<dbReference type="NCBIfam" id="TIGR02484">
    <property type="entry name" value="CitB"/>
    <property type="match status" value="1"/>
</dbReference>
<feature type="transmembrane region" description="Helical" evidence="1">
    <location>
        <begin position="279"/>
        <end position="306"/>
    </location>
</feature>
<accession>A0ABW7L6W9</accession>
<dbReference type="InterPro" id="IPR012830">
    <property type="entry name" value="Citrate_utilization_prot_B"/>
</dbReference>
<keyword evidence="1" id="KW-1133">Transmembrane helix</keyword>
<dbReference type="Gene3D" id="1.20.950.20">
    <property type="entry name" value="Transmembrane di-heme cytochromes, Chain C"/>
    <property type="match status" value="1"/>
</dbReference>
<protein>
    <submittedName>
        <fullName evidence="2">Tricarballylate utilization 4Fe-4S protein TcuB</fullName>
    </submittedName>
</protein>
<evidence type="ECO:0000313" key="2">
    <source>
        <dbReference type="EMBL" id="MFH5253817.1"/>
    </source>
</evidence>
<dbReference type="SUPFAM" id="SSF46548">
    <property type="entry name" value="alpha-helical ferredoxin"/>
    <property type="match status" value="1"/>
</dbReference>
<dbReference type="EMBL" id="JBIMPM010000027">
    <property type="protein sequence ID" value="MFH5253817.1"/>
    <property type="molecule type" value="Genomic_DNA"/>
</dbReference>
<dbReference type="SUPFAM" id="SSF103501">
    <property type="entry name" value="Respiratory nitrate reductase 1 gamma chain"/>
    <property type="match status" value="1"/>
</dbReference>
<dbReference type="Proteomes" id="UP001609186">
    <property type="component" value="Unassembled WGS sequence"/>
</dbReference>
<feature type="transmembrane region" description="Helical" evidence="1">
    <location>
        <begin position="349"/>
        <end position="369"/>
    </location>
</feature>
<dbReference type="NCBIfam" id="NF011607">
    <property type="entry name" value="PRK15033.1"/>
    <property type="match status" value="1"/>
</dbReference>
<name>A0ABW7L6W9_9BURK</name>
<feature type="transmembrane region" description="Helical" evidence="1">
    <location>
        <begin position="326"/>
        <end position="343"/>
    </location>
</feature>
<feature type="transmembrane region" description="Helical" evidence="1">
    <location>
        <begin position="135"/>
        <end position="156"/>
    </location>
</feature>
<dbReference type="RefSeq" id="WP_395130180.1">
    <property type="nucleotide sequence ID" value="NZ_JBIMPM010000027.1"/>
</dbReference>
<keyword evidence="3" id="KW-1185">Reference proteome</keyword>
<dbReference type="InterPro" id="IPR036197">
    <property type="entry name" value="NarG-like_sf"/>
</dbReference>
<organism evidence="2 3">
    <name type="scientific">Burkholderia semiarida</name>
    <dbReference type="NCBI Taxonomy" id="2843303"/>
    <lineage>
        <taxon>Bacteria</taxon>
        <taxon>Pseudomonadati</taxon>
        <taxon>Pseudomonadota</taxon>
        <taxon>Betaproteobacteria</taxon>
        <taxon>Burkholderiales</taxon>
        <taxon>Burkholderiaceae</taxon>
        <taxon>Burkholderia</taxon>
        <taxon>Burkholderia cepacia complex</taxon>
    </lineage>
</organism>
<sequence length="400" mass="43230">MNDIEEHLRDARALAPAGRPSTRASGTAVIRIAPVTDNEAEVARQMQICNACRYCEGFCAVFPAMTRRLEFAKADVNYLANLCHNCGACYHACQYAPPHEFAVNVPKAMAQVRVDTYVEYAWPAAMGKLYRRNGLTVALALAIGLVLFLMLGVAMHGSLLNGPSGGRFYAVFPHNLLAAMFGAVFGLAILALGVGVTRFWRDVSSGTASMPAVAEAAKHALALTYLDGGHGDGCNESDDAFTLARRRFHHFTFYGFMLCFAATLVATFYHYALDLHAPYAFLSLPVLLGTAGGIGLLIGPAGLWWLNLRRDPARTDPAQRPMDRGFIALLMLVSASGLALLAWRDSSAMAALLAVHLGIVMALFATLPYGKFAHGIFRCAALLKSSIDKRQADRLRLGSE</sequence>
<reference evidence="2 3" key="1">
    <citation type="submission" date="2024-10" db="EMBL/GenBank/DDBJ databases">
        <title>Burkholderia semiarida in Mexico.</title>
        <authorList>
            <person name="Estrada P."/>
        </authorList>
    </citation>
    <scope>NUCLEOTIDE SEQUENCE [LARGE SCALE GENOMIC DNA]</scope>
    <source>
        <strain evidence="2 3">CLM7-1</strain>
    </source>
</reference>
<evidence type="ECO:0000313" key="3">
    <source>
        <dbReference type="Proteomes" id="UP001609186"/>
    </source>
</evidence>
<comment type="caution">
    <text evidence="2">The sequence shown here is derived from an EMBL/GenBank/DDBJ whole genome shotgun (WGS) entry which is preliminary data.</text>
</comment>
<gene>
    <name evidence="2" type="primary">tcuB</name>
    <name evidence="2" type="ORF">ACGTRS_21565</name>
</gene>
<feature type="transmembrane region" description="Helical" evidence="1">
    <location>
        <begin position="176"/>
        <end position="200"/>
    </location>
</feature>